<gene>
    <name evidence="1" type="ORF">GCM10022384_07840</name>
</gene>
<evidence type="ECO:0000313" key="1">
    <source>
        <dbReference type="EMBL" id="GAA3957219.1"/>
    </source>
</evidence>
<protein>
    <submittedName>
        <fullName evidence="1">Uncharacterized protein</fullName>
    </submittedName>
</protein>
<evidence type="ECO:0000313" key="2">
    <source>
        <dbReference type="Proteomes" id="UP001500034"/>
    </source>
</evidence>
<dbReference type="EMBL" id="BAABCQ010000009">
    <property type="protein sequence ID" value="GAA3957219.1"/>
    <property type="molecule type" value="Genomic_DNA"/>
</dbReference>
<sequence>MKTNPISQHGAAVALVQLLEEHPTLPALSWRISAHKHLAGDLQGSHTRAEDPRPIAEAWASALGTQVIETEFLFEDEPNLECAVETVWRDVRVRIVMSCPVSLLVASVVAA</sequence>
<proteinExistence type="predicted"/>
<accession>A0ABP7NZL6</accession>
<reference evidence="2" key="1">
    <citation type="journal article" date="2019" name="Int. J. Syst. Evol. Microbiol.">
        <title>The Global Catalogue of Microorganisms (GCM) 10K type strain sequencing project: providing services to taxonomists for standard genome sequencing and annotation.</title>
        <authorList>
            <consortium name="The Broad Institute Genomics Platform"/>
            <consortium name="The Broad Institute Genome Sequencing Center for Infectious Disease"/>
            <person name="Wu L."/>
            <person name="Ma J."/>
        </authorList>
    </citation>
    <scope>NUCLEOTIDE SEQUENCE [LARGE SCALE GENOMIC DNA]</scope>
    <source>
        <strain evidence="2">JCM 17027</strain>
    </source>
</reference>
<dbReference type="Proteomes" id="UP001500034">
    <property type="component" value="Unassembled WGS sequence"/>
</dbReference>
<organism evidence="1 2">
    <name type="scientific">Streptomyces marokkonensis</name>
    <dbReference type="NCBI Taxonomy" id="324855"/>
    <lineage>
        <taxon>Bacteria</taxon>
        <taxon>Bacillati</taxon>
        <taxon>Actinomycetota</taxon>
        <taxon>Actinomycetes</taxon>
        <taxon>Kitasatosporales</taxon>
        <taxon>Streptomycetaceae</taxon>
        <taxon>Streptomyces</taxon>
    </lineage>
</organism>
<keyword evidence="2" id="KW-1185">Reference proteome</keyword>
<comment type="caution">
    <text evidence="1">The sequence shown here is derived from an EMBL/GenBank/DDBJ whole genome shotgun (WGS) entry which is preliminary data.</text>
</comment>
<name>A0ABP7NZL6_9ACTN</name>
<dbReference type="RefSeq" id="WP_345589193.1">
    <property type="nucleotide sequence ID" value="NZ_BAABCQ010000009.1"/>
</dbReference>